<evidence type="ECO:0000256" key="1">
    <source>
        <dbReference type="ARBA" id="ARBA00022723"/>
    </source>
</evidence>
<dbReference type="InterPro" id="IPR011050">
    <property type="entry name" value="Pectin_lyase_fold/virulence"/>
</dbReference>
<organism evidence="5 6">
    <name type="scientific">Streptomyces pathocidini</name>
    <dbReference type="NCBI Taxonomy" id="1650571"/>
    <lineage>
        <taxon>Bacteria</taxon>
        <taxon>Bacillati</taxon>
        <taxon>Actinomycetota</taxon>
        <taxon>Actinomycetes</taxon>
        <taxon>Kitasatosporales</taxon>
        <taxon>Streptomycetaceae</taxon>
        <taxon>Streptomyces</taxon>
    </lineage>
</organism>
<dbReference type="InterPro" id="IPR012334">
    <property type="entry name" value="Pectin_lyas_fold"/>
</dbReference>
<comment type="caution">
    <text evidence="5">The sequence shown here is derived from an EMBL/GenBank/DDBJ whole genome shotgun (WGS) entry which is preliminary data.</text>
</comment>
<gene>
    <name evidence="5" type="ORF">ACH429_20380</name>
</gene>
<protein>
    <submittedName>
        <fullName evidence="5">Ig-like domain-containing protein</fullName>
    </submittedName>
</protein>
<dbReference type="InterPro" id="IPR006311">
    <property type="entry name" value="TAT_signal"/>
</dbReference>
<dbReference type="InterPro" id="IPR013783">
    <property type="entry name" value="Ig-like_fold"/>
</dbReference>
<keyword evidence="1" id="KW-0479">Metal-binding</keyword>
<evidence type="ECO:0000313" key="5">
    <source>
        <dbReference type="EMBL" id="MFI1966434.1"/>
    </source>
</evidence>
<dbReference type="Gene3D" id="2.60.120.200">
    <property type="match status" value="1"/>
</dbReference>
<feature type="compositionally biased region" description="Basic and acidic residues" evidence="3">
    <location>
        <begin position="415"/>
        <end position="428"/>
    </location>
</feature>
<feature type="chain" id="PRO_5047070960" evidence="4">
    <location>
        <begin position="40"/>
        <end position="747"/>
    </location>
</feature>
<feature type="region of interest" description="Disordered" evidence="3">
    <location>
        <begin position="394"/>
        <end position="428"/>
    </location>
</feature>
<keyword evidence="4" id="KW-0732">Signal</keyword>
<evidence type="ECO:0000313" key="6">
    <source>
        <dbReference type="Proteomes" id="UP001611548"/>
    </source>
</evidence>
<dbReference type="PANTHER" id="PTHR42970">
    <property type="entry name" value="PECTATE LYASE C-RELATED"/>
    <property type="match status" value="1"/>
</dbReference>
<dbReference type="EMBL" id="JBIRWE010000009">
    <property type="protein sequence ID" value="MFI1966434.1"/>
    <property type="molecule type" value="Genomic_DNA"/>
</dbReference>
<dbReference type="InterPro" id="IPR013320">
    <property type="entry name" value="ConA-like_dom_sf"/>
</dbReference>
<dbReference type="Pfam" id="PF17957">
    <property type="entry name" value="Big_7"/>
    <property type="match status" value="1"/>
</dbReference>
<reference evidence="5 6" key="1">
    <citation type="submission" date="2024-10" db="EMBL/GenBank/DDBJ databases">
        <title>The Natural Products Discovery Center: Release of the First 8490 Sequenced Strains for Exploring Actinobacteria Biosynthetic Diversity.</title>
        <authorList>
            <person name="Kalkreuter E."/>
            <person name="Kautsar S.A."/>
            <person name="Yang D."/>
            <person name="Bader C.D."/>
            <person name="Teijaro C.N."/>
            <person name="Fluegel L."/>
            <person name="Davis C.M."/>
            <person name="Simpson J.R."/>
            <person name="Lauterbach L."/>
            <person name="Steele A.D."/>
            <person name="Gui C."/>
            <person name="Meng S."/>
            <person name="Li G."/>
            <person name="Viehrig K."/>
            <person name="Ye F."/>
            <person name="Su P."/>
            <person name="Kiefer A.F."/>
            <person name="Nichols A."/>
            <person name="Cepeda A.J."/>
            <person name="Yan W."/>
            <person name="Fan B."/>
            <person name="Jiang Y."/>
            <person name="Adhikari A."/>
            <person name="Zheng C.-J."/>
            <person name="Schuster L."/>
            <person name="Cowan T.M."/>
            <person name="Smanski M.J."/>
            <person name="Chevrette M.G."/>
            <person name="De Carvalho L.P.S."/>
            <person name="Shen B."/>
        </authorList>
    </citation>
    <scope>NUCLEOTIDE SEQUENCE [LARGE SCALE GENOMIC DNA]</scope>
    <source>
        <strain evidence="5 6">NPDC020327</strain>
    </source>
</reference>
<keyword evidence="2" id="KW-0325">Glycoprotein</keyword>
<sequence length="747" mass="79143">MIDEPRQNEHPGPMARRAFVAASGALAAAVALPGGLAQAAASGSSTPTAAAAGDIPAFPGAEGGGKYATGGRGGTVYEVTTLADSGPGSLRDAVSGDNRTVVFRVSGNIEIEGGLDITGSNLTIAGQTAPGGGICVVGNETEIKGDNIILRYLRFRAGDTLGTGIDCFGMEGRENVIIDHCSFSWAVDENCSPYKNKNVTVQWCIISEPLTMSVHEKGRHGFGGIWGGDNVTYHHNLLVHNGGRNPRFGFEQGLPQQVDHRNNVIYNHGYTSCYGGEWAEGINIVGNYYKPGPNTVADIAPVIVRPDRFGSWYVAGNVVEGHDDVTQDNREGIELNVGGITLLDKPVPLPDPLPEQSAEAAYEAVLAGAGAVLPRRDAIDARIVNDVRNGTGRMINSQKEVGGPVPLASTEPPADSDHDGIPDDWKGDAKDGYTRLEVYLNSIERSGRDNPTVTLKSLTPDQVFAVSGGTVDVGIAVEAAAAEGESIATVEYYAGEKKLGETTSAPHEFTWSGAPDGTHYLTARATDGSGTATTSTCTPVHVNHTTAITPWRLKNIGKVPIAGSAALEDGIVTLKGSGKIKGRKDAFTFLYQPINAPADDVVEIITRVDSVSAVYEGVIAGLMIRENLTPDSAFVMFGLSYLEGGLKARGLRIGRYGTATSDGLYPYEGSDDEHLDDKPYWLRITKRGAEFQAHISSDGLNWGSHIVYERIPMVDRVYVGLAVDANKEANGIANYCTATFGKVQINR</sequence>
<dbReference type="Gene3D" id="2.160.20.10">
    <property type="entry name" value="Single-stranded right-handed beta-helix, Pectin lyase-like"/>
    <property type="match status" value="1"/>
</dbReference>
<dbReference type="Gene3D" id="2.60.40.10">
    <property type="entry name" value="Immunoglobulins"/>
    <property type="match status" value="1"/>
</dbReference>
<evidence type="ECO:0000256" key="3">
    <source>
        <dbReference type="SAM" id="MobiDB-lite"/>
    </source>
</evidence>
<dbReference type="SUPFAM" id="SSF49899">
    <property type="entry name" value="Concanavalin A-like lectins/glucanases"/>
    <property type="match status" value="1"/>
</dbReference>
<dbReference type="InterPro" id="IPR052063">
    <property type="entry name" value="Polysaccharide_Lyase_1"/>
</dbReference>
<evidence type="ECO:0000256" key="2">
    <source>
        <dbReference type="ARBA" id="ARBA00023180"/>
    </source>
</evidence>
<name>A0ABW7UYN5_9ACTN</name>
<proteinExistence type="predicted"/>
<keyword evidence="6" id="KW-1185">Reference proteome</keyword>
<dbReference type="PROSITE" id="PS51318">
    <property type="entry name" value="TAT"/>
    <property type="match status" value="1"/>
</dbReference>
<dbReference type="PANTHER" id="PTHR42970:SF1">
    <property type="entry name" value="PECTATE LYASE C-RELATED"/>
    <property type="match status" value="1"/>
</dbReference>
<accession>A0ABW7UYN5</accession>
<dbReference type="Proteomes" id="UP001611548">
    <property type="component" value="Unassembled WGS sequence"/>
</dbReference>
<feature type="signal peptide" evidence="4">
    <location>
        <begin position="1"/>
        <end position="39"/>
    </location>
</feature>
<evidence type="ECO:0000256" key="4">
    <source>
        <dbReference type="SAM" id="SignalP"/>
    </source>
</evidence>
<dbReference type="RefSeq" id="WP_079101495.1">
    <property type="nucleotide sequence ID" value="NZ_JBIRWE010000009.1"/>
</dbReference>
<dbReference type="SUPFAM" id="SSF51126">
    <property type="entry name" value="Pectin lyase-like"/>
    <property type="match status" value="1"/>
</dbReference>